<protein>
    <recommendedName>
        <fullName evidence="4">Tetratricopeptide repeat protein</fullName>
    </recommendedName>
</protein>
<evidence type="ECO:0008006" key="4">
    <source>
        <dbReference type="Google" id="ProtNLM"/>
    </source>
</evidence>
<proteinExistence type="predicted"/>
<reference evidence="2 3" key="1">
    <citation type="submission" date="2017-06" db="EMBL/GenBank/DDBJ databases">
        <title>Complete Genome Sequence of Streptomyces hawaiiensis NRRL 15010 and insights into acyldepsipeptides biosynthesis.</title>
        <authorList>
            <person name="Mariita R.M."/>
            <person name="Sello J.K."/>
        </authorList>
    </citation>
    <scope>NUCLEOTIDE SEQUENCE [LARGE SCALE GENOMIC DNA]</scope>
    <source>
        <strain evidence="2 3">ATCC 12236</strain>
    </source>
</reference>
<evidence type="ECO:0000256" key="1">
    <source>
        <dbReference type="SAM" id="MobiDB-lite"/>
    </source>
</evidence>
<dbReference type="EMBL" id="CP021978">
    <property type="protein sequence ID" value="QCD58462.1"/>
    <property type="molecule type" value="Genomic_DNA"/>
</dbReference>
<dbReference type="RefSeq" id="WP_175434936.1">
    <property type="nucleotide sequence ID" value="NZ_CP021978.1"/>
</dbReference>
<sequence>MREITDFDALREAMAENSGQPEGPARNARAEELLTAAEKLDVPLAVIEALGHQLKVYNYSSEKGKMFVPFARLLRMWDERPEDFDAYETHSLHWVFKWVSAGMLDQPHIPLASIEKWLGEMEHRYRLAGHSERAVRSAEHSVAAHVGDVTRAERAYAAWLAADRDTMADCHACELHGQGWWQAEQGRDAQALELWRPVLEGEYACAHEPHTALASSLVPLLRLGREEEARSSHLRGLRLVRAMESMRGAYAEHVEFCALTGNEARGLELLAERPAYFTDDGHPQSKLDFMSVVALLMDRLTGLGLGDRQVPGPAGREWTARELATHARGEALALAARFDERNGTTHVGERARARMARQPLAERLPLGVRSVRPVPPSAPPAVVASKASGTGQPDLPALLDEARRLSDALMPGAVEAWAVAAEAAKGAELDPRDRAEMADHEAMSLGPEGTELFERAAGLYTEAGDPGEALAARARGAYVRALAGDVDGAVAAVTGPYDEILALYAADGTGIRQTASVVMSRARILTRRAHGAEGDAAALAEAEAAVREVLALVDGRTGKDVRLTARVAEAQAMLGELAGLAGDLGTAAELFARGAAAFVAAGLPWFAVEYEARLASLAHHLGDMAEAERALRAALEHGGSQLEAPGRAQLHLQLAEVVGGRGEAAEAARHALEAAHWADEAGESATLGAWARQQLGGFLLRQGRWAEAAEVLESALPDLTAETHGDGAVVQTQWWLGDCLSELGEHRAAAERRLRAAEIARHWPEQHDHATLAHLAGESLGQAGLPAEADRAYARAGDLWRELGNVHGLIRSLRARAWLALRAEDGLGEARGLMADAVRECEAALEAASDEESRQQLVAELGQTHQQFGDLLARSAPEDAEAASVAEVFEEALAQVVRSATVFASLGDGALHSRTGAELAAGRLEADLGRPADAVARARAVLAAYDGHAGAETGHGDGEGETVRARRAEAQQLLQLLTERRD</sequence>
<feature type="region of interest" description="Disordered" evidence="1">
    <location>
        <begin position="370"/>
        <end position="390"/>
    </location>
</feature>
<dbReference type="KEGG" id="shaw:CEB94_29160"/>
<accession>A0A6G5RLM0</accession>
<evidence type="ECO:0000313" key="2">
    <source>
        <dbReference type="EMBL" id="QCD58462.1"/>
    </source>
</evidence>
<dbReference type="InterPro" id="IPR011990">
    <property type="entry name" value="TPR-like_helical_dom_sf"/>
</dbReference>
<organism evidence="2 3">
    <name type="scientific">Streptomyces hawaiiensis</name>
    <dbReference type="NCBI Taxonomy" id="67305"/>
    <lineage>
        <taxon>Bacteria</taxon>
        <taxon>Bacillati</taxon>
        <taxon>Actinomycetota</taxon>
        <taxon>Actinomycetes</taxon>
        <taxon>Kitasatosporales</taxon>
        <taxon>Streptomycetaceae</taxon>
        <taxon>Streptomyces</taxon>
    </lineage>
</organism>
<gene>
    <name evidence="2" type="ORF">CEB94_29160</name>
</gene>
<keyword evidence="3" id="KW-1185">Reference proteome</keyword>
<dbReference type="Proteomes" id="UP000495940">
    <property type="component" value="Chromosome"/>
</dbReference>
<name>A0A6G5RLM0_9ACTN</name>
<dbReference type="AlphaFoldDB" id="A0A6G5RLM0"/>
<evidence type="ECO:0000313" key="3">
    <source>
        <dbReference type="Proteomes" id="UP000495940"/>
    </source>
</evidence>
<dbReference type="Gene3D" id="1.25.40.10">
    <property type="entry name" value="Tetratricopeptide repeat domain"/>
    <property type="match status" value="1"/>
</dbReference>
<dbReference type="SUPFAM" id="SSF48452">
    <property type="entry name" value="TPR-like"/>
    <property type="match status" value="2"/>
</dbReference>